<proteinExistence type="predicted"/>
<gene>
    <name evidence="4" type="ORF">B0O44_10152</name>
</gene>
<reference evidence="4 5" key="1">
    <citation type="submission" date="2018-06" db="EMBL/GenBank/DDBJ databases">
        <title>Genomic Encyclopedia of Archaeal and Bacterial Type Strains, Phase II (KMG-II): from individual species to whole genera.</title>
        <authorList>
            <person name="Goeker M."/>
        </authorList>
    </citation>
    <scope>NUCLEOTIDE SEQUENCE [LARGE SCALE GENOMIC DNA]</scope>
    <source>
        <strain evidence="4 5">DSM 27372</strain>
    </source>
</reference>
<protein>
    <submittedName>
        <fullName evidence="4">Cell wall-active antibiotic response 4TMS protein YvqF</fullName>
    </submittedName>
</protein>
<dbReference type="PANTHER" id="PTHR40763:SF5">
    <property type="entry name" value="MEMBRANE PROTEIN"/>
    <property type="match status" value="1"/>
</dbReference>
<dbReference type="Pfam" id="PF22570">
    <property type="entry name" value="LiaF-TM"/>
    <property type="match status" value="1"/>
</dbReference>
<keyword evidence="5" id="KW-1185">Reference proteome</keyword>
<comment type="caution">
    <text evidence="4">The sequence shown here is derived from an EMBL/GenBank/DDBJ whole genome shotgun (WGS) entry which is preliminary data.</text>
</comment>
<sequence>MENYNIKDKNHSNSIWSGLIILTVGVVFFLRSYGIYIPHWVLSWHTLLIVIGLVVGFKRNFQGGGWLIMVLIGGYFTVEDIADVDFSKYYFAIIFIVLGLYLILRPKRNLEERWRRKEERWRRRGDRWKSRFGETPYVYPQPEVTTETGPADAATATDSSRGGADTKDILNSVNIFGGANHMVYSKNFKGGEAVAVFGGCEINLSQADFEGTVTIDIVAIFGGVKIIVPPSWEVRSEVTAIFGGVDDKRAVPPFNGEGARKILIIEGVALCGGVDIRNF</sequence>
<feature type="region of interest" description="Disordered" evidence="1">
    <location>
        <begin position="142"/>
        <end position="163"/>
    </location>
</feature>
<name>A0A318UL02_9SPHI</name>
<organism evidence="4 5">
    <name type="scientific">Pedobacter nutrimenti</name>
    <dbReference type="NCBI Taxonomy" id="1241337"/>
    <lineage>
        <taxon>Bacteria</taxon>
        <taxon>Pseudomonadati</taxon>
        <taxon>Bacteroidota</taxon>
        <taxon>Sphingobacteriia</taxon>
        <taxon>Sphingobacteriales</taxon>
        <taxon>Sphingobacteriaceae</taxon>
        <taxon>Pedobacter</taxon>
    </lineage>
</organism>
<evidence type="ECO:0000313" key="4">
    <source>
        <dbReference type="EMBL" id="PYF76581.1"/>
    </source>
</evidence>
<dbReference type="PANTHER" id="PTHR40763">
    <property type="entry name" value="MEMBRANE PROTEIN-RELATED"/>
    <property type="match status" value="1"/>
</dbReference>
<keyword evidence="2" id="KW-0472">Membrane</keyword>
<feature type="domain" description="LiaF transmembrane" evidence="3">
    <location>
        <begin position="17"/>
        <end position="109"/>
    </location>
</feature>
<evidence type="ECO:0000259" key="3">
    <source>
        <dbReference type="Pfam" id="PF22570"/>
    </source>
</evidence>
<dbReference type="OrthoDB" id="129627at2"/>
<dbReference type="InterPro" id="IPR054331">
    <property type="entry name" value="LiaF_TM"/>
</dbReference>
<dbReference type="EMBL" id="QKLU01000001">
    <property type="protein sequence ID" value="PYF76581.1"/>
    <property type="molecule type" value="Genomic_DNA"/>
</dbReference>
<dbReference type="RefSeq" id="WP_110826701.1">
    <property type="nucleotide sequence ID" value="NZ_QKLU01000001.1"/>
</dbReference>
<evidence type="ECO:0000313" key="5">
    <source>
        <dbReference type="Proteomes" id="UP000248198"/>
    </source>
</evidence>
<feature type="transmembrane region" description="Helical" evidence="2">
    <location>
        <begin position="12"/>
        <end position="30"/>
    </location>
</feature>
<feature type="transmembrane region" description="Helical" evidence="2">
    <location>
        <begin position="64"/>
        <end position="82"/>
    </location>
</feature>
<evidence type="ECO:0000256" key="2">
    <source>
        <dbReference type="SAM" id="Phobius"/>
    </source>
</evidence>
<dbReference type="Proteomes" id="UP000248198">
    <property type="component" value="Unassembled WGS sequence"/>
</dbReference>
<dbReference type="AlphaFoldDB" id="A0A318UL02"/>
<feature type="transmembrane region" description="Helical" evidence="2">
    <location>
        <begin position="36"/>
        <end position="57"/>
    </location>
</feature>
<evidence type="ECO:0000256" key="1">
    <source>
        <dbReference type="SAM" id="MobiDB-lite"/>
    </source>
</evidence>
<keyword evidence="2" id="KW-1133">Transmembrane helix</keyword>
<keyword evidence="2" id="KW-0812">Transmembrane</keyword>
<feature type="transmembrane region" description="Helical" evidence="2">
    <location>
        <begin position="88"/>
        <end position="104"/>
    </location>
</feature>
<accession>A0A318UL02</accession>